<reference evidence="1 2" key="1">
    <citation type="journal article" date="2024" name="G3 (Bethesda)">
        <title>Genome assembly of Hibiscus sabdariffa L. provides insights into metabolisms of medicinal natural products.</title>
        <authorList>
            <person name="Kim T."/>
        </authorList>
    </citation>
    <scope>NUCLEOTIDE SEQUENCE [LARGE SCALE GENOMIC DNA]</scope>
    <source>
        <strain evidence="1">TK-2024</strain>
        <tissue evidence="1">Old leaves</tissue>
    </source>
</reference>
<proteinExistence type="predicted"/>
<evidence type="ECO:0000313" key="1">
    <source>
        <dbReference type="EMBL" id="KAK8997119.1"/>
    </source>
</evidence>
<comment type="caution">
    <text evidence="1">The sequence shown here is derived from an EMBL/GenBank/DDBJ whole genome shotgun (WGS) entry which is preliminary data.</text>
</comment>
<sequence>MSCGRGTWSEVEAGITDEVALNFPCLFCMIRLVCTVQQPVNTTCVSSASSQQPVANNFQQPVSNSMLALSPTSTTSVASNNVEYSQNSNYSSSGHDGSSYSNRGSGRAVFPSVQAHTVTIPSVAPTNAPYSPCYYAAAPRSHVSTGVLPSGFPQSVLTGSPCAQPQLTTFVHQFPAGSVMPSIYPSAMPVYFAQAHIATPEVDNALSSPSSSSHAALPPSFIHEKSPPLLAASSLPSSPSHAAPLPSSTHVNPLPSLAVYHHLHLHLMLLYHHLLFIKIHLHYLQHHHYLHLHPILLHFHHLLM</sequence>
<gene>
    <name evidence="1" type="ORF">V6N11_020605</name>
</gene>
<organism evidence="1 2">
    <name type="scientific">Hibiscus sabdariffa</name>
    <name type="common">roselle</name>
    <dbReference type="NCBI Taxonomy" id="183260"/>
    <lineage>
        <taxon>Eukaryota</taxon>
        <taxon>Viridiplantae</taxon>
        <taxon>Streptophyta</taxon>
        <taxon>Embryophyta</taxon>
        <taxon>Tracheophyta</taxon>
        <taxon>Spermatophyta</taxon>
        <taxon>Magnoliopsida</taxon>
        <taxon>eudicotyledons</taxon>
        <taxon>Gunneridae</taxon>
        <taxon>Pentapetalae</taxon>
        <taxon>rosids</taxon>
        <taxon>malvids</taxon>
        <taxon>Malvales</taxon>
        <taxon>Malvaceae</taxon>
        <taxon>Malvoideae</taxon>
        <taxon>Hibiscus</taxon>
    </lineage>
</organism>
<name>A0ABR2Q8Z4_9ROSI</name>
<evidence type="ECO:0000313" key="2">
    <source>
        <dbReference type="Proteomes" id="UP001396334"/>
    </source>
</evidence>
<protein>
    <submittedName>
        <fullName evidence="1">Uncharacterized protein</fullName>
    </submittedName>
</protein>
<keyword evidence="2" id="KW-1185">Reference proteome</keyword>
<dbReference type="Proteomes" id="UP001396334">
    <property type="component" value="Unassembled WGS sequence"/>
</dbReference>
<accession>A0ABR2Q8Z4</accession>
<dbReference type="EMBL" id="JBBPBN010000043">
    <property type="protein sequence ID" value="KAK8997119.1"/>
    <property type="molecule type" value="Genomic_DNA"/>
</dbReference>